<dbReference type="PANTHER" id="PTHR46018:SF2">
    <property type="entry name" value="ZINC PHOSPHODIESTERASE ELAC PROTEIN 1"/>
    <property type="match status" value="1"/>
</dbReference>
<protein>
    <submittedName>
        <fullName evidence="3">MBL fold metallo-hydrolase</fullName>
    </submittedName>
</protein>
<organism evidence="3 4">
    <name type="scientific">Parvibaculum sedimenti</name>
    <dbReference type="NCBI Taxonomy" id="2608632"/>
    <lineage>
        <taxon>Bacteria</taxon>
        <taxon>Pseudomonadati</taxon>
        <taxon>Pseudomonadota</taxon>
        <taxon>Alphaproteobacteria</taxon>
        <taxon>Hyphomicrobiales</taxon>
        <taxon>Parvibaculaceae</taxon>
        <taxon>Parvibaculum</taxon>
    </lineage>
</organism>
<dbReference type="SUPFAM" id="SSF56281">
    <property type="entry name" value="Metallo-hydrolase/oxidoreductase"/>
    <property type="match status" value="1"/>
</dbReference>
<reference evidence="3 4" key="1">
    <citation type="submission" date="2019-09" db="EMBL/GenBank/DDBJ databases">
        <title>Parvibaculum sedimenti sp. nov., isolated from sediment.</title>
        <authorList>
            <person name="Wang Y."/>
        </authorList>
    </citation>
    <scope>NUCLEOTIDE SEQUENCE [LARGE SCALE GENOMIC DNA]</scope>
    <source>
        <strain evidence="3 4">HXT-9</strain>
    </source>
</reference>
<gene>
    <name evidence="3" type="ORF">F2P47_02735</name>
</gene>
<accession>A0A6N6VME8</accession>
<dbReference type="PANTHER" id="PTHR46018">
    <property type="entry name" value="ZINC PHOSPHODIESTERASE ELAC PROTEIN 1"/>
    <property type="match status" value="1"/>
</dbReference>
<sequence length="394" mass="41952">MFTINLGERVMGRKARFAAVLAAVVVALGLAVFAAVWTVPSLQDGITRRVIAGRLAANDRGALLTDKGLHIVLCGTGSPMPDPSRANACTAVVAGGHIVIIDTGPGSWAKFAQTRLPASAIDTVLLTHLHSDHIGALGEFAVQSWIAGRKVPLEVFGPGRPQEIKAPLDIEGDAYGVSGTADVVRGFAMAYDSDSGFRIVHHGTDYLAPEGARIIAHEIPKPDLGQSVTVFDKDGLKISAFLVNHHPVEPAIGYRIEYLGRVAVVSGDTKKFDNVAVFSKDADLLVHEALNVEMVRNIAAGLDNAGIHRLAKMARDTINYHTSPVEAAEIANEAHVKLLVYSHVVPPLPNALMRHIFLRGVDEARGAGDTRLGYDGMMITLPTGSQEISISDLL</sequence>
<keyword evidence="1 3" id="KW-0378">Hydrolase</keyword>
<evidence type="ECO:0000313" key="3">
    <source>
        <dbReference type="EMBL" id="KAB7742204.1"/>
    </source>
</evidence>
<dbReference type="Proteomes" id="UP000468901">
    <property type="component" value="Unassembled WGS sequence"/>
</dbReference>
<dbReference type="AlphaFoldDB" id="A0A6N6VME8"/>
<name>A0A6N6VME8_9HYPH</name>
<dbReference type="EMBL" id="WESC01000002">
    <property type="protein sequence ID" value="KAB7742204.1"/>
    <property type="molecule type" value="Genomic_DNA"/>
</dbReference>
<dbReference type="CDD" id="cd07719">
    <property type="entry name" value="arylsulfatase_AtsA-like_MBL-fold"/>
    <property type="match status" value="1"/>
</dbReference>
<dbReference type="InterPro" id="IPR001279">
    <property type="entry name" value="Metallo-B-lactamas"/>
</dbReference>
<dbReference type="GO" id="GO:0042781">
    <property type="term" value="F:3'-tRNA processing endoribonuclease activity"/>
    <property type="evidence" value="ECO:0007669"/>
    <property type="project" value="TreeGrafter"/>
</dbReference>
<dbReference type="InterPro" id="IPR036866">
    <property type="entry name" value="RibonucZ/Hydroxyglut_hydro"/>
</dbReference>
<proteinExistence type="predicted"/>
<evidence type="ECO:0000256" key="1">
    <source>
        <dbReference type="ARBA" id="ARBA00022801"/>
    </source>
</evidence>
<dbReference type="Gene3D" id="3.60.15.10">
    <property type="entry name" value="Ribonuclease Z/Hydroxyacylglutathione hydrolase-like"/>
    <property type="match status" value="1"/>
</dbReference>
<dbReference type="InterPro" id="IPR044094">
    <property type="entry name" value="AtsA-like_MBL-fold"/>
</dbReference>
<dbReference type="Pfam" id="PF00753">
    <property type="entry name" value="Lactamase_B"/>
    <property type="match status" value="1"/>
</dbReference>
<evidence type="ECO:0000259" key="2">
    <source>
        <dbReference type="SMART" id="SM00849"/>
    </source>
</evidence>
<keyword evidence="4" id="KW-1185">Reference proteome</keyword>
<dbReference type="SMART" id="SM00849">
    <property type="entry name" value="Lactamase_B"/>
    <property type="match status" value="1"/>
</dbReference>
<comment type="caution">
    <text evidence="3">The sequence shown here is derived from an EMBL/GenBank/DDBJ whole genome shotgun (WGS) entry which is preliminary data.</text>
</comment>
<evidence type="ECO:0000313" key="4">
    <source>
        <dbReference type="Proteomes" id="UP000468901"/>
    </source>
</evidence>
<feature type="domain" description="Metallo-beta-lactamase" evidence="2">
    <location>
        <begin position="86"/>
        <end position="302"/>
    </location>
</feature>